<keyword evidence="3" id="KW-1185">Reference proteome</keyword>
<feature type="region of interest" description="Disordered" evidence="1">
    <location>
        <begin position="1"/>
        <end position="26"/>
    </location>
</feature>
<gene>
    <name evidence="2" type="ORF">SEA_TRINA_259</name>
</gene>
<protein>
    <submittedName>
        <fullName evidence="2">Uncharacterized protein</fullName>
    </submittedName>
</protein>
<reference evidence="3" key="1">
    <citation type="submission" date="2017-08" db="EMBL/GenBank/DDBJ databases">
        <authorList>
            <person name="de Groot N.N."/>
        </authorList>
    </citation>
    <scope>NUCLEOTIDE SEQUENCE [LARGE SCALE GENOMIC DNA]</scope>
</reference>
<dbReference type="Proteomes" id="UP000231419">
    <property type="component" value="Segment"/>
</dbReference>
<evidence type="ECO:0000256" key="1">
    <source>
        <dbReference type="SAM" id="MobiDB-lite"/>
    </source>
</evidence>
<dbReference type="EMBL" id="MF668286">
    <property type="protein sequence ID" value="ASZ75071.1"/>
    <property type="molecule type" value="Genomic_DNA"/>
</dbReference>
<evidence type="ECO:0000313" key="2">
    <source>
        <dbReference type="EMBL" id="ASZ75071.1"/>
    </source>
</evidence>
<evidence type="ECO:0000313" key="3">
    <source>
        <dbReference type="Proteomes" id="UP000231419"/>
    </source>
</evidence>
<sequence>MSYIPGDKPEDRKESNPLAVGKHDSKVKLISIQGDNQCRHSRTMR</sequence>
<feature type="compositionally biased region" description="Basic and acidic residues" evidence="1">
    <location>
        <begin position="7"/>
        <end position="26"/>
    </location>
</feature>
<proteinExistence type="predicted"/>
<accession>A0A2D0ZN97</accession>
<organism evidence="2 3">
    <name type="scientific">Rhodococcus phage Trina</name>
    <dbReference type="NCBI Taxonomy" id="2027905"/>
    <lineage>
        <taxon>Viruses</taxon>
        <taxon>Duplodnaviria</taxon>
        <taxon>Heunggongvirae</taxon>
        <taxon>Uroviricota</taxon>
        <taxon>Caudoviricetes</taxon>
        <taxon>Trinavirus</taxon>
        <taxon>Trinavirus trina</taxon>
    </lineage>
</organism>
<name>A0A2D0ZN97_9CAUD</name>